<reference evidence="1 2" key="1">
    <citation type="submission" date="2019-02" db="EMBL/GenBank/DDBJ databases">
        <title>Deep-cultivation of Planctomycetes and their phenomic and genomic characterization uncovers novel biology.</title>
        <authorList>
            <person name="Wiegand S."/>
            <person name="Jogler M."/>
            <person name="Boedeker C."/>
            <person name="Pinto D."/>
            <person name="Vollmers J."/>
            <person name="Rivas-Marin E."/>
            <person name="Kohn T."/>
            <person name="Peeters S.H."/>
            <person name="Heuer A."/>
            <person name="Rast P."/>
            <person name="Oberbeckmann S."/>
            <person name="Bunk B."/>
            <person name="Jeske O."/>
            <person name="Meyerdierks A."/>
            <person name="Storesund J.E."/>
            <person name="Kallscheuer N."/>
            <person name="Luecker S."/>
            <person name="Lage O.M."/>
            <person name="Pohl T."/>
            <person name="Merkel B.J."/>
            <person name="Hornburger P."/>
            <person name="Mueller R.-W."/>
            <person name="Bruemmer F."/>
            <person name="Labrenz M."/>
            <person name="Spormann A.M."/>
            <person name="Op Den Camp H."/>
            <person name="Overmann J."/>
            <person name="Amann R."/>
            <person name="Jetten M.S.M."/>
            <person name="Mascher T."/>
            <person name="Medema M.H."/>
            <person name="Devos D.P."/>
            <person name="Kaster A.-K."/>
            <person name="Ovreas L."/>
            <person name="Rohde M."/>
            <person name="Galperin M.Y."/>
            <person name="Jogler C."/>
        </authorList>
    </citation>
    <scope>NUCLEOTIDE SEQUENCE [LARGE SCALE GENOMIC DNA]</scope>
    <source>
        <strain evidence="1 2">Poly51</strain>
    </source>
</reference>
<proteinExistence type="predicted"/>
<dbReference type="EMBL" id="SJPW01000001">
    <property type="protein sequence ID" value="TWU59970.1"/>
    <property type="molecule type" value="Genomic_DNA"/>
</dbReference>
<sequence length="270" mass="30602">MNASCKKNRWDKRAFDPVTTKAIRIEVQSSPDVSGGILEWKIGSPAVEDPKLGGVDTLRIGDQYSIKFDTTEVPSLRQWVVDDLMPVCKTWYPRIVATLGSDNFEPPTEFSITFRRKMRGVAYTAGKDIFCAGDWYEANKDGEGIGSIVHELVHVVQQYAAPRIAPATPAAERPRWLVEGIADQIRWFQYEPTDRRRKLDPKNAKYTDGYFASAILVDHVIAEHGSESMPRLNEALRQGRYHPGLWQQWFGKTVDELWAECQSDGSPRSK</sequence>
<protein>
    <submittedName>
        <fullName evidence="1">Plant Basic Secretory Protein</fullName>
    </submittedName>
</protein>
<dbReference type="RefSeq" id="WP_146453523.1">
    <property type="nucleotide sequence ID" value="NZ_SJPW01000001.1"/>
</dbReference>
<dbReference type="Proteomes" id="UP000318288">
    <property type="component" value="Unassembled WGS sequence"/>
</dbReference>
<name>A0A5C6FGK7_9BACT</name>
<dbReference type="Pfam" id="PF04450">
    <property type="entry name" value="BSP"/>
    <property type="match status" value="1"/>
</dbReference>
<comment type="caution">
    <text evidence="1">The sequence shown here is derived from an EMBL/GenBank/DDBJ whole genome shotgun (WGS) entry which is preliminary data.</text>
</comment>
<dbReference type="AlphaFoldDB" id="A0A5C6FGK7"/>
<dbReference type="PANTHER" id="PTHR33321">
    <property type="match status" value="1"/>
</dbReference>
<evidence type="ECO:0000313" key="2">
    <source>
        <dbReference type="Proteomes" id="UP000318288"/>
    </source>
</evidence>
<dbReference type="OrthoDB" id="211588at2"/>
<gene>
    <name evidence="1" type="ORF">Poly51_02430</name>
</gene>
<accession>A0A5C6FGK7</accession>
<dbReference type="InterPro" id="IPR007541">
    <property type="entry name" value="Uncharacterised_BSP"/>
</dbReference>
<dbReference type="PANTHER" id="PTHR33321:SF12">
    <property type="entry name" value="PLANT BASIC SECRETORY PROTEIN (BSP) FAMILY PROTEIN"/>
    <property type="match status" value="1"/>
</dbReference>
<evidence type="ECO:0000313" key="1">
    <source>
        <dbReference type="EMBL" id="TWU59970.1"/>
    </source>
</evidence>
<organism evidence="1 2">
    <name type="scientific">Rubripirellula tenax</name>
    <dbReference type="NCBI Taxonomy" id="2528015"/>
    <lineage>
        <taxon>Bacteria</taxon>
        <taxon>Pseudomonadati</taxon>
        <taxon>Planctomycetota</taxon>
        <taxon>Planctomycetia</taxon>
        <taxon>Pirellulales</taxon>
        <taxon>Pirellulaceae</taxon>
        <taxon>Rubripirellula</taxon>
    </lineage>
</organism>
<keyword evidence="2" id="KW-1185">Reference proteome</keyword>